<proteinExistence type="predicted"/>
<protein>
    <submittedName>
        <fullName evidence="1">Uncharacterized protein</fullName>
    </submittedName>
</protein>
<feature type="non-terminal residue" evidence="1">
    <location>
        <position position="147"/>
    </location>
</feature>
<name>X1G0J6_9ZZZZ</name>
<evidence type="ECO:0000313" key="1">
    <source>
        <dbReference type="EMBL" id="GAH35109.1"/>
    </source>
</evidence>
<dbReference type="EMBL" id="BARU01013288">
    <property type="protein sequence ID" value="GAH35109.1"/>
    <property type="molecule type" value="Genomic_DNA"/>
</dbReference>
<sequence length="147" mass="16281">MSSVYALLLLLLVFCAYQTVVRPRRPEFSSGKLRVWIDEASREFCVSTAEAITPYRIPLGCVDVDWSTMTQKKEVYVSHPGSPGYFSGTSVNAGSTSYTSGLVVPGLPPVAGWIKKTVKTGETLVGFYRLTVPDYFHRKWSGNEFTA</sequence>
<dbReference type="AlphaFoldDB" id="X1G0J6"/>
<comment type="caution">
    <text evidence="1">The sequence shown here is derived from an EMBL/GenBank/DDBJ whole genome shotgun (WGS) entry which is preliminary data.</text>
</comment>
<reference evidence="1" key="1">
    <citation type="journal article" date="2014" name="Front. Microbiol.">
        <title>High frequency of phylogenetically diverse reductive dehalogenase-homologous genes in deep subseafloor sedimentary metagenomes.</title>
        <authorList>
            <person name="Kawai M."/>
            <person name="Futagami T."/>
            <person name="Toyoda A."/>
            <person name="Takaki Y."/>
            <person name="Nishi S."/>
            <person name="Hori S."/>
            <person name="Arai W."/>
            <person name="Tsubouchi T."/>
            <person name="Morono Y."/>
            <person name="Uchiyama I."/>
            <person name="Ito T."/>
            <person name="Fujiyama A."/>
            <person name="Inagaki F."/>
            <person name="Takami H."/>
        </authorList>
    </citation>
    <scope>NUCLEOTIDE SEQUENCE</scope>
    <source>
        <strain evidence="1">Expedition CK06-06</strain>
    </source>
</reference>
<organism evidence="1">
    <name type="scientific">marine sediment metagenome</name>
    <dbReference type="NCBI Taxonomy" id="412755"/>
    <lineage>
        <taxon>unclassified sequences</taxon>
        <taxon>metagenomes</taxon>
        <taxon>ecological metagenomes</taxon>
    </lineage>
</organism>
<accession>X1G0J6</accession>
<gene>
    <name evidence="1" type="ORF">S03H2_24087</name>
</gene>